<dbReference type="PIRSF" id="PIRSF000368">
    <property type="entry name" value="NrdG"/>
    <property type="match status" value="1"/>
</dbReference>
<dbReference type="SUPFAM" id="SSF102114">
    <property type="entry name" value="Radical SAM enzymes"/>
    <property type="match status" value="1"/>
</dbReference>
<evidence type="ECO:0000256" key="3">
    <source>
        <dbReference type="ARBA" id="ARBA00009777"/>
    </source>
</evidence>
<evidence type="ECO:0000256" key="11">
    <source>
        <dbReference type="ARBA" id="ARBA00047365"/>
    </source>
</evidence>
<dbReference type="EMBL" id="SJDU01000150">
    <property type="protein sequence ID" value="TKZ35154.1"/>
    <property type="molecule type" value="Genomic_DNA"/>
</dbReference>
<comment type="cofactor">
    <cofactor evidence="1">
        <name>[4Fe-4S] cluster</name>
        <dbReference type="ChEBI" id="CHEBI:49883"/>
    </cofactor>
</comment>
<accession>A0ABY2TQV4</accession>
<sequence length="148" mass="16969">MNIILNSPYIKTSLVDGPGIRGVLFLQGCDLKCQACHNKSTWNIEEGKVYDVLEVIEILKINVRNKKITISGGEPLLQKDALLYMFEIIKDWDICLYTGHNLEDVPKNILKYLKYIKVGHFIEELKTTKIPFIGSSNQKFIVLGDYYD</sequence>
<dbReference type="SFLD" id="SFLDG01063">
    <property type="entry name" value="activating_enzymes__group_1"/>
    <property type="match status" value="1"/>
</dbReference>
<evidence type="ECO:0000256" key="10">
    <source>
        <dbReference type="ARBA" id="ARBA00023014"/>
    </source>
</evidence>
<keyword evidence="8 12" id="KW-0560">Oxidoreductase</keyword>
<name>A0ABY2TQV4_9SPIR</name>
<dbReference type="PANTHER" id="PTHR30352:SF2">
    <property type="entry name" value="ANAEROBIC RIBONUCLEOSIDE-TRIPHOSPHATE REDUCTASE-ACTIVATING PROTEIN"/>
    <property type="match status" value="1"/>
</dbReference>
<evidence type="ECO:0000256" key="4">
    <source>
        <dbReference type="ARBA" id="ARBA00014281"/>
    </source>
</evidence>
<dbReference type="InterPro" id="IPR034457">
    <property type="entry name" value="Organic_radical-activating"/>
</dbReference>
<evidence type="ECO:0000313" key="14">
    <source>
        <dbReference type="Proteomes" id="UP000310168"/>
    </source>
</evidence>
<gene>
    <name evidence="13" type="ORF">EZH24_06730</name>
</gene>
<dbReference type="Proteomes" id="UP000310168">
    <property type="component" value="Unassembled WGS sequence"/>
</dbReference>
<keyword evidence="5" id="KW-0004">4Fe-4S</keyword>
<comment type="function">
    <text evidence="2 12">Activation of anaerobic ribonucleoside-triphosphate reductase under anaerobic conditions by generation of an organic free radical, using S-adenosylmethionine and reduced flavodoxin as cosubstrates to produce 5'-deoxy-adenosine.</text>
</comment>
<evidence type="ECO:0000256" key="1">
    <source>
        <dbReference type="ARBA" id="ARBA00001966"/>
    </source>
</evidence>
<comment type="catalytic activity">
    <reaction evidence="11">
        <text>glycyl-[protein] + reduced [flavodoxin] + S-adenosyl-L-methionine = glycin-2-yl radical-[protein] + semiquinone [flavodoxin] + 5'-deoxyadenosine + L-methionine + H(+)</text>
        <dbReference type="Rhea" id="RHEA:61976"/>
        <dbReference type="Rhea" id="RHEA-COMP:10622"/>
        <dbReference type="Rhea" id="RHEA-COMP:14480"/>
        <dbReference type="Rhea" id="RHEA-COMP:15993"/>
        <dbReference type="Rhea" id="RHEA-COMP:15994"/>
        <dbReference type="ChEBI" id="CHEBI:15378"/>
        <dbReference type="ChEBI" id="CHEBI:17319"/>
        <dbReference type="ChEBI" id="CHEBI:29947"/>
        <dbReference type="ChEBI" id="CHEBI:32722"/>
        <dbReference type="ChEBI" id="CHEBI:57618"/>
        <dbReference type="ChEBI" id="CHEBI:57844"/>
        <dbReference type="ChEBI" id="CHEBI:59789"/>
        <dbReference type="ChEBI" id="CHEBI:140311"/>
    </reaction>
</comment>
<dbReference type="RefSeq" id="WP_137998363.1">
    <property type="nucleotide sequence ID" value="NZ_SJDU01000150.1"/>
</dbReference>
<reference evidence="13 14" key="1">
    <citation type="journal article" date="2019" name="Anaerobe">
        <title>Brachyspira catarrhinii sp. nov., an anaerobic intestinal spirochaete isolated from vervet monkeys may have been misidentified as Brachyspira aalborgi in previous studies.</title>
        <authorList>
            <person name="Phillips N.D."/>
            <person name="La T."/>
            <person name="Hampson D.J."/>
        </authorList>
    </citation>
    <scope>NUCLEOTIDE SEQUENCE [LARGE SCALE GENOMIC DNA]</scope>
    <source>
        <strain evidence="13 14">Z12</strain>
    </source>
</reference>
<keyword evidence="7" id="KW-0479">Metal-binding</keyword>
<evidence type="ECO:0000313" key="13">
    <source>
        <dbReference type="EMBL" id="TKZ35154.1"/>
    </source>
</evidence>
<organism evidence="13 14">
    <name type="scientific">Brachyspira catarrhinii</name>
    <dbReference type="NCBI Taxonomy" id="2528966"/>
    <lineage>
        <taxon>Bacteria</taxon>
        <taxon>Pseudomonadati</taxon>
        <taxon>Spirochaetota</taxon>
        <taxon>Spirochaetia</taxon>
        <taxon>Brachyspirales</taxon>
        <taxon>Brachyspiraceae</taxon>
        <taxon>Brachyspira</taxon>
    </lineage>
</organism>
<evidence type="ECO:0000256" key="9">
    <source>
        <dbReference type="ARBA" id="ARBA00023004"/>
    </source>
</evidence>
<evidence type="ECO:0000256" key="5">
    <source>
        <dbReference type="ARBA" id="ARBA00022485"/>
    </source>
</evidence>
<evidence type="ECO:0000256" key="8">
    <source>
        <dbReference type="ARBA" id="ARBA00023002"/>
    </source>
</evidence>
<dbReference type="SFLD" id="SFLDF00299">
    <property type="entry name" value="anaerobic_ribonucleoside-triph"/>
    <property type="match status" value="1"/>
</dbReference>
<keyword evidence="14" id="KW-1185">Reference proteome</keyword>
<dbReference type="PANTHER" id="PTHR30352">
    <property type="entry name" value="PYRUVATE FORMATE-LYASE-ACTIVATING ENZYME"/>
    <property type="match status" value="1"/>
</dbReference>
<dbReference type="EC" id="1.97.1.-" evidence="12"/>
<dbReference type="SFLD" id="SFLDS00029">
    <property type="entry name" value="Radical_SAM"/>
    <property type="match status" value="1"/>
</dbReference>
<dbReference type="InterPro" id="IPR007197">
    <property type="entry name" value="rSAM"/>
</dbReference>
<dbReference type="InterPro" id="IPR012837">
    <property type="entry name" value="NrdG"/>
</dbReference>
<dbReference type="InterPro" id="IPR001989">
    <property type="entry name" value="Radical_activat_CS"/>
</dbReference>
<dbReference type="CDD" id="cd01335">
    <property type="entry name" value="Radical_SAM"/>
    <property type="match status" value="1"/>
</dbReference>
<dbReference type="PROSITE" id="PS01087">
    <property type="entry name" value="RADICAL_ACTIVATING"/>
    <property type="match status" value="1"/>
</dbReference>
<dbReference type="Pfam" id="PF13353">
    <property type="entry name" value="Fer4_12"/>
    <property type="match status" value="1"/>
</dbReference>
<proteinExistence type="inferred from homology"/>
<dbReference type="InterPro" id="IPR058240">
    <property type="entry name" value="rSAM_sf"/>
</dbReference>
<keyword evidence="10" id="KW-0411">Iron-sulfur</keyword>
<evidence type="ECO:0000256" key="7">
    <source>
        <dbReference type="ARBA" id="ARBA00022723"/>
    </source>
</evidence>
<dbReference type="Gene3D" id="3.20.20.70">
    <property type="entry name" value="Aldolase class I"/>
    <property type="match status" value="1"/>
</dbReference>
<dbReference type="InterPro" id="IPR013785">
    <property type="entry name" value="Aldolase_TIM"/>
</dbReference>
<protein>
    <recommendedName>
        <fullName evidence="4 12">Anaerobic ribonucleoside-triphosphate reductase-activating protein</fullName>
        <ecNumber evidence="12">1.97.1.-</ecNumber>
    </recommendedName>
</protein>
<comment type="similarity">
    <text evidence="3 12">Belongs to the organic radical-activating enzymes family.</text>
</comment>
<evidence type="ECO:0000256" key="2">
    <source>
        <dbReference type="ARBA" id="ARBA00003852"/>
    </source>
</evidence>
<dbReference type="SFLD" id="SFLDG01066">
    <property type="entry name" value="organic_radical-activating_enz"/>
    <property type="match status" value="1"/>
</dbReference>
<comment type="caution">
    <text evidence="13">The sequence shown here is derived from an EMBL/GenBank/DDBJ whole genome shotgun (WGS) entry which is preliminary data.</text>
</comment>
<keyword evidence="6" id="KW-0949">S-adenosyl-L-methionine</keyword>
<keyword evidence="9" id="KW-0408">Iron</keyword>
<evidence type="ECO:0000256" key="6">
    <source>
        <dbReference type="ARBA" id="ARBA00022691"/>
    </source>
</evidence>
<evidence type="ECO:0000256" key="12">
    <source>
        <dbReference type="PIRNR" id="PIRNR000368"/>
    </source>
</evidence>